<evidence type="ECO:0000259" key="8">
    <source>
        <dbReference type="SMART" id="SM00842"/>
    </source>
</evidence>
<dbReference type="InterPro" id="IPR018181">
    <property type="entry name" value="Heat_shock_70_CS"/>
</dbReference>
<dbReference type="Gene3D" id="3.30.1490.110">
    <property type="match status" value="1"/>
</dbReference>
<dbReference type="Pfam" id="PF14450">
    <property type="entry name" value="FtsA"/>
    <property type="match status" value="1"/>
</dbReference>
<keyword evidence="3 6" id="KW-0132">Cell division</keyword>
<keyword evidence="4 6" id="KW-0472">Membrane</keyword>
<dbReference type="CDD" id="cd24048">
    <property type="entry name" value="ASKHA_NBD_FtsA"/>
    <property type="match status" value="1"/>
</dbReference>
<dbReference type="Gene3D" id="3.30.420.40">
    <property type="match status" value="1"/>
</dbReference>
<dbReference type="PROSITE" id="PS00329">
    <property type="entry name" value="HSP70_2"/>
    <property type="match status" value="1"/>
</dbReference>
<comment type="subcellular location">
    <subcellularLocation>
        <location evidence="6">Cell membrane</location>
        <topology evidence="6">Peripheral membrane protein</topology>
        <orientation evidence="6">Cytoplasmic side</orientation>
    </subcellularLocation>
    <text evidence="6">Localizes to the Z ring in an FtsZ-dependent manner. Targeted to the membrane through a conserved C-terminal amphipathic helix.</text>
</comment>
<comment type="similarity">
    <text evidence="6 7">Belongs to the FtsA/MreB family.</text>
</comment>
<organism evidence="9">
    <name type="scientific">Candidatus Caldatribacterium californiense</name>
    <dbReference type="NCBI Taxonomy" id="1454726"/>
    <lineage>
        <taxon>Bacteria</taxon>
        <taxon>Pseudomonadati</taxon>
        <taxon>Atribacterota</taxon>
        <taxon>Atribacteria</taxon>
        <taxon>Atribacterales</taxon>
        <taxon>Candidatus Caldatribacteriaceae</taxon>
        <taxon>Candidatus Caldatribacterium</taxon>
    </lineage>
</organism>
<keyword evidence="2 6" id="KW-1003">Cell membrane</keyword>
<evidence type="ECO:0000256" key="2">
    <source>
        <dbReference type="ARBA" id="ARBA00022475"/>
    </source>
</evidence>
<gene>
    <name evidence="6 9" type="primary">ftsA</name>
    <name evidence="9" type="ORF">ENV30_04055</name>
</gene>
<dbReference type="GO" id="GO:0009898">
    <property type="term" value="C:cytoplasmic side of plasma membrane"/>
    <property type="evidence" value="ECO:0007669"/>
    <property type="project" value="UniProtKB-UniRule"/>
</dbReference>
<evidence type="ECO:0000256" key="6">
    <source>
        <dbReference type="HAMAP-Rule" id="MF_02033"/>
    </source>
</evidence>
<comment type="subunit">
    <text evidence="6">Self-interacts. Interacts with FtsZ.</text>
</comment>
<dbReference type="PIRSF" id="PIRSF003101">
    <property type="entry name" value="FtsA"/>
    <property type="match status" value="1"/>
</dbReference>
<dbReference type="AlphaFoldDB" id="A0A7V3YG27"/>
<proteinExistence type="inferred from homology"/>
<dbReference type="EMBL" id="DTFV01000057">
    <property type="protein sequence ID" value="HGI30467.1"/>
    <property type="molecule type" value="Genomic_DNA"/>
</dbReference>
<dbReference type="SUPFAM" id="SSF53067">
    <property type="entry name" value="Actin-like ATPase domain"/>
    <property type="match status" value="2"/>
</dbReference>
<name>A0A7V3YG27_9BACT</name>
<comment type="function">
    <text evidence="6 7">Cell division protein that is involved in the assembly of the Z ring. May serve as a membrane anchor for the Z ring.</text>
</comment>
<dbReference type="InterPro" id="IPR050696">
    <property type="entry name" value="FtsA/MreB"/>
</dbReference>
<protein>
    <recommendedName>
        <fullName evidence="6 7">Cell division protein FtsA</fullName>
    </recommendedName>
</protein>
<dbReference type="HAMAP" id="MF_02033">
    <property type="entry name" value="FtsA"/>
    <property type="match status" value="1"/>
</dbReference>
<dbReference type="PANTHER" id="PTHR32432">
    <property type="entry name" value="CELL DIVISION PROTEIN FTSA-RELATED"/>
    <property type="match status" value="1"/>
</dbReference>
<evidence type="ECO:0000256" key="4">
    <source>
        <dbReference type="ARBA" id="ARBA00023136"/>
    </source>
</evidence>
<evidence type="ECO:0000256" key="5">
    <source>
        <dbReference type="ARBA" id="ARBA00023306"/>
    </source>
</evidence>
<comment type="similarity">
    <text evidence="1">Belongs to the heat shock protein 70 family.</text>
</comment>
<dbReference type="GO" id="GO:0032153">
    <property type="term" value="C:cell division site"/>
    <property type="evidence" value="ECO:0007669"/>
    <property type="project" value="UniProtKB-UniRule"/>
</dbReference>
<dbReference type="Pfam" id="PF02491">
    <property type="entry name" value="SHS2_FTSA"/>
    <property type="match status" value="1"/>
</dbReference>
<evidence type="ECO:0000313" key="9">
    <source>
        <dbReference type="EMBL" id="HGI30467.1"/>
    </source>
</evidence>
<dbReference type="InterPro" id="IPR043129">
    <property type="entry name" value="ATPase_NBD"/>
</dbReference>
<dbReference type="InterPro" id="IPR020823">
    <property type="entry name" value="Cell_div_FtsA"/>
</dbReference>
<evidence type="ECO:0000256" key="3">
    <source>
        <dbReference type="ARBA" id="ARBA00022618"/>
    </source>
</evidence>
<evidence type="ECO:0000256" key="7">
    <source>
        <dbReference type="PIRNR" id="PIRNR003101"/>
    </source>
</evidence>
<dbReference type="GO" id="GO:0043093">
    <property type="term" value="P:FtsZ-dependent cytokinesis"/>
    <property type="evidence" value="ECO:0007669"/>
    <property type="project" value="UniProtKB-UniRule"/>
</dbReference>
<dbReference type="SMART" id="SM00842">
    <property type="entry name" value="FtsA"/>
    <property type="match status" value="1"/>
</dbReference>
<dbReference type="NCBIfam" id="TIGR01174">
    <property type="entry name" value="ftsA"/>
    <property type="match status" value="1"/>
</dbReference>
<dbReference type="InterPro" id="IPR003494">
    <property type="entry name" value="SHS2_FtsA"/>
</dbReference>
<sequence length="420" mass="45580">MKAWSKTQGSSLTVGAVDVGTSKICTLIGRKRGSALEILGVGLSSSQGIRKGRIVDIGKVARALRDSFFAALEVAQVPPDVVYAGIAGDCVVSLNLEGELFLGRGGREITERDTENVIESTKAKVDLKAQKVLHLLPQEFIVDDQKGVADPVGMVAMQLRVRTHLVLAQENHYHNFVKSFQQAGIDVARIAFQPLASALAVLSSTEKEIGVALVDIGGGTTDVTVFYGGSPRFSKVLPVGGEHITSDLAVGLRTSRDEAERVKVHYGCAFSRHIPDDEVVEVRDLGGAALQAVRRKYACEIIEARVREIFALLAQELRSSGWGKFLQGGIVLTGGTALLDGIAEFASSFLKVPVRLGYPESTNYVGMVQTITSPMFSTACGLLQLAVLETVQKKRANLFEGLHRARFWFVERLRDYFMME</sequence>
<evidence type="ECO:0000256" key="1">
    <source>
        <dbReference type="ARBA" id="ARBA00007381"/>
    </source>
</evidence>
<keyword evidence="5 6" id="KW-0131">Cell cycle</keyword>
<accession>A0A7V3YG27</accession>
<dbReference type="PANTHER" id="PTHR32432:SF4">
    <property type="entry name" value="CELL DIVISION PROTEIN FTSA"/>
    <property type="match status" value="1"/>
</dbReference>
<reference evidence="9" key="1">
    <citation type="journal article" date="2020" name="mSystems">
        <title>Genome- and Community-Level Interaction Insights into Carbon Utilization and Element Cycling Functions of Hydrothermarchaeota in Hydrothermal Sediment.</title>
        <authorList>
            <person name="Zhou Z."/>
            <person name="Liu Y."/>
            <person name="Xu W."/>
            <person name="Pan J."/>
            <person name="Luo Z.H."/>
            <person name="Li M."/>
        </authorList>
    </citation>
    <scope>NUCLEOTIDE SEQUENCE [LARGE SCALE GENOMIC DNA]</scope>
    <source>
        <strain evidence="9">SpSt-747</strain>
    </source>
</reference>
<feature type="domain" description="SHS2" evidence="8">
    <location>
        <begin position="14"/>
        <end position="201"/>
    </location>
</feature>
<comment type="caution">
    <text evidence="9">The sequence shown here is derived from an EMBL/GenBank/DDBJ whole genome shotgun (WGS) entry which is preliminary data.</text>
</comment>